<evidence type="ECO:0000313" key="1">
    <source>
        <dbReference type="EMBL" id="SUZ73147.1"/>
    </source>
</evidence>
<dbReference type="CDD" id="cd00586">
    <property type="entry name" value="4HBT"/>
    <property type="match status" value="1"/>
</dbReference>
<reference evidence="1" key="1">
    <citation type="submission" date="2018-05" db="EMBL/GenBank/DDBJ databases">
        <authorList>
            <person name="Lanie J.A."/>
            <person name="Ng W.-L."/>
            <person name="Kazmierczak K.M."/>
            <person name="Andrzejewski T.M."/>
            <person name="Davidsen T.M."/>
            <person name="Wayne K.J."/>
            <person name="Tettelin H."/>
            <person name="Glass J.I."/>
            <person name="Rusch D."/>
            <person name="Podicherti R."/>
            <person name="Tsui H.-C.T."/>
            <person name="Winkler M.E."/>
        </authorList>
    </citation>
    <scope>NUCLEOTIDE SEQUENCE</scope>
</reference>
<dbReference type="AlphaFoldDB" id="A0A381Q4X9"/>
<gene>
    <name evidence="1" type="ORF">METZ01_LOCUS26001</name>
</gene>
<accession>A0A381Q4X9</accession>
<organism evidence="1">
    <name type="scientific">marine metagenome</name>
    <dbReference type="NCBI Taxonomy" id="408172"/>
    <lineage>
        <taxon>unclassified sequences</taxon>
        <taxon>metagenomes</taxon>
        <taxon>ecological metagenomes</taxon>
    </lineage>
</organism>
<name>A0A381Q4X9_9ZZZZ</name>
<dbReference type="SUPFAM" id="SSF54637">
    <property type="entry name" value="Thioesterase/thiol ester dehydrase-isomerase"/>
    <property type="match status" value="1"/>
</dbReference>
<evidence type="ECO:0008006" key="2">
    <source>
        <dbReference type="Google" id="ProtNLM"/>
    </source>
</evidence>
<dbReference type="Pfam" id="PF13279">
    <property type="entry name" value="4HBT_2"/>
    <property type="match status" value="1"/>
</dbReference>
<dbReference type="Gene3D" id="3.10.129.10">
    <property type="entry name" value="Hotdog Thioesterase"/>
    <property type="match status" value="1"/>
</dbReference>
<proteinExistence type="predicted"/>
<protein>
    <recommendedName>
        <fullName evidence="2">Thioesterase domain-containing protein</fullName>
    </recommendedName>
</protein>
<dbReference type="EMBL" id="UINC01001170">
    <property type="protein sequence ID" value="SUZ73147.1"/>
    <property type="molecule type" value="Genomic_DNA"/>
</dbReference>
<sequence>MFKKDYEASWTDLDPNWHVANYAYNKYSTDARVSFFNSLELNKTKFDKLNIGPVLFYEHMYYYKEIKIGVKFSVTVEIDGYSEDGKFFKLFQNFYNQKGEHLAHLDLAFGIMDTIKRKLTLMPEDSFNLFKGLSRSKSFQILSKENMRIEGKSPLNI</sequence>
<dbReference type="InterPro" id="IPR029069">
    <property type="entry name" value="HotDog_dom_sf"/>
</dbReference>